<keyword evidence="2" id="KW-1133">Transmembrane helix</keyword>
<feature type="compositionally biased region" description="Basic and acidic residues" evidence="1">
    <location>
        <begin position="119"/>
        <end position="133"/>
    </location>
</feature>
<feature type="compositionally biased region" description="Low complexity" evidence="1">
    <location>
        <begin position="74"/>
        <end position="88"/>
    </location>
</feature>
<evidence type="ECO:0000313" key="4">
    <source>
        <dbReference type="Proteomes" id="UP001303115"/>
    </source>
</evidence>
<evidence type="ECO:0000256" key="2">
    <source>
        <dbReference type="SAM" id="Phobius"/>
    </source>
</evidence>
<evidence type="ECO:0000313" key="3">
    <source>
        <dbReference type="EMBL" id="KAK4032714.1"/>
    </source>
</evidence>
<dbReference type="Proteomes" id="UP001303115">
    <property type="component" value="Unassembled WGS sequence"/>
</dbReference>
<proteinExistence type="predicted"/>
<feature type="compositionally biased region" description="Low complexity" evidence="1">
    <location>
        <begin position="56"/>
        <end position="66"/>
    </location>
</feature>
<reference evidence="4" key="1">
    <citation type="journal article" date="2023" name="Mol. Phylogenet. Evol.">
        <title>Genome-scale phylogeny and comparative genomics of the fungal order Sordariales.</title>
        <authorList>
            <person name="Hensen N."/>
            <person name="Bonometti L."/>
            <person name="Westerberg I."/>
            <person name="Brannstrom I.O."/>
            <person name="Guillou S."/>
            <person name="Cros-Aarteil S."/>
            <person name="Calhoun S."/>
            <person name="Haridas S."/>
            <person name="Kuo A."/>
            <person name="Mondo S."/>
            <person name="Pangilinan J."/>
            <person name="Riley R."/>
            <person name="LaButti K."/>
            <person name="Andreopoulos B."/>
            <person name="Lipzen A."/>
            <person name="Chen C."/>
            <person name="Yan M."/>
            <person name="Daum C."/>
            <person name="Ng V."/>
            <person name="Clum A."/>
            <person name="Steindorff A."/>
            <person name="Ohm R.A."/>
            <person name="Martin F."/>
            <person name="Silar P."/>
            <person name="Natvig D.O."/>
            <person name="Lalanne C."/>
            <person name="Gautier V."/>
            <person name="Ament-Velasquez S.L."/>
            <person name="Kruys A."/>
            <person name="Hutchinson M.I."/>
            <person name="Powell A.J."/>
            <person name="Barry K."/>
            <person name="Miller A.N."/>
            <person name="Grigoriev I.V."/>
            <person name="Debuchy R."/>
            <person name="Gladieux P."/>
            <person name="Hiltunen Thoren M."/>
            <person name="Johannesson H."/>
        </authorList>
    </citation>
    <scope>NUCLEOTIDE SEQUENCE [LARGE SCALE GENOMIC DNA]</scope>
    <source>
        <strain evidence="4">CBS 284.82</strain>
    </source>
</reference>
<dbReference type="AlphaFoldDB" id="A0AAN6SM50"/>
<evidence type="ECO:0000256" key="1">
    <source>
        <dbReference type="SAM" id="MobiDB-lite"/>
    </source>
</evidence>
<organism evidence="3 4">
    <name type="scientific">Parachaetomium inaequale</name>
    <dbReference type="NCBI Taxonomy" id="2588326"/>
    <lineage>
        <taxon>Eukaryota</taxon>
        <taxon>Fungi</taxon>
        <taxon>Dikarya</taxon>
        <taxon>Ascomycota</taxon>
        <taxon>Pezizomycotina</taxon>
        <taxon>Sordariomycetes</taxon>
        <taxon>Sordariomycetidae</taxon>
        <taxon>Sordariales</taxon>
        <taxon>Chaetomiaceae</taxon>
        <taxon>Parachaetomium</taxon>
    </lineage>
</organism>
<name>A0AAN6SM50_9PEZI</name>
<dbReference type="EMBL" id="MU854582">
    <property type="protein sequence ID" value="KAK4032714.1"/>
    <property type="molecule type" value="Genomic_DNA"/>
</dbReference>
<feature type="region of interest" description="Disordered" evidence="1">
    <location>
        <begin position="39"/>
        <end position="133"/>
    </location>
</feature>
<feature type="transmembrane region" description="Helical" evidence="2">
    <location>
        <begin position="6"/>
        <end position="30"/>
    </location>
</feature>
<protein>
    <submittedName>
        <fullName evidence="3">Uncharacterized protein</fullName>
    </submittedName>
</protein>
<keyword evidence="4" id="KW-1185">Reference proteome</keyword>
<keyword evidence="2" id="KW-0472">Membrane</keyword>
<keyword evidence="2" id="KW-0812">Transmembrane</keyword>
<comment type="caution">
    <text evidence="3">The sequence shown here is derived from an EMBL/GenBank/DDBJ whole genome shotgun (WGS) entry which is preliminary data.</text>
</comment>
<gene>
    <name evidence="3" type="ORF">C8A01DRAFT_40856</name>
</gene>
<accession>A0AAN6SM50</accession>
<sequence>MSAETIAAVTSILSLVIGFLNICGTFWAAVEAYLVRRRAVSPSPPSSAPSRPVPPAASSSAPAAPRSSPPPVPSAAAAPAVRPVSAVVEEGEGGDKPPGPGSRSAGKATAIEKVASGEAVRRRAPSDEKDASE</sequence>
<feature type="compositionally biased region" description="Pro residues" evidence="1">
    <location>
        <begin position="42"/>
        <end position="55"/>
    </location>
</feature>